<comment type="caution">
    <text evidence="5">The sequence shown here is derived from an EMBL/GenBank/DDBJ whole genome shotgun (WGS) entry which is preliminary data.</text>
</comment>
<evidence type="ECO:0000256" key="2">
    <source>
        <dbReference type="RuleBase" id="RU366019"/>
    </source>
</evidence>
<dbReference type="OrthoDB" id="191371at2759"/>
<feature type="binding site" evidence="1">
    <location>
        <position position="521"/>
    </location>
    <ligand>
        <name>Zn(2+)</name>
        <dbReference type="ChEBI" id="CHEBI:29105"/>
    </ligand>
</feature>
<dbReference type="InterPro" id="IPR031329">
    <property type="entry name" value="NEUT/ALK_ceramidase_N"/>
</dbReference>
<dbReference type="PANTHER" id="PTHR12670:SF1">
    <property type="entry name" value="NEUTRAL CERAMIDASE"/>
    <property type="match status" value="1"/>
</dbReference>
<evidence type="ECO:0000256" key="1">
    <source>
        <dbReference type="PIRSR" id="PIRSR606823-2"/>
    </source>
</evidence>
<dbReference type="EMBL" id="BRXY01000165">
    <property type="protein sequence ID" value="GMH73188.1"/>
    <property type="molecule type" value="Genomic_DNA"/>
</dbReference>
<comment type="catalytic activity">
    <reaction evidence="2">
        <text>an N-acylsphing-4-enine + H2O = sphing-4-enine + a fatty acid</text>
        <dbReference type="Rhea" id="RHEA:20856"/>
        <dbReference type="ChEBI" id="CHEBI:15377"/>
        <dbReference type="ChEBI" id="CHEBI:28868"/>
        <dbReference type="ChEBI" id="CHEBI:52639"/>
        <dbReference type="ChEBI" id="CHEBI:57756"/>
        <dbReference type="EC" id="3.5.1.23"/>
    </reaction>
</comment>
<feature type="binding site" evidence="1">
    <location>
        <position position="486"/>
    </location>
    <ligand>
        <name>Zn(2+)</name>
        <dbReference type="ChEBI" id="CHEBI:29105"/>
    </ligand>
</feature>
<organism evidence="5 6">
    <name type="scientific">Triparma strigata</name>
    <dbReference type="NCBI Taxonomy" id="1606541"/>
    <lineage>
        <taxon>Eukaryota</taxon>
        <taxon>Sar</taxon>
        <taxon>Stramenopiles</taxon>
        <taxon>Ochrophyta</taxon>
        <taxon>Bolidophyceae</taxon>
        <taxon>Parmales</taxon>
        <taxon>Triparmaceae</taxon>
        <taxon>Triparma</taxon>
    </lineage>
</organism>
<feature type="binding site" evidence="1">
    <location>
        <position position="248"/>
    </location>
    <ligand>
        <name>Zn(2+)</name>
        <dbReference type="ChEBI" id="CHEBI:29105"/>
    </ligand>
</feature>
<keyword evidence="6" id="KW-1185">Reference proteome</keyword>
<protein>
    <recommendedName>
        <fullName evidence="2">Neutral ceramidase</fullName>
        <ecNumber evidence="2">3.5.1.23</ecNumber>
    </recommendedName>
</protein>
<comment type="cofactor">
    <cofactor evidence="1">
        <name>Zn(2+)</name>
        <dbReference type="ChEBI" id="CHEBI:29105"/>
    </cofactor>
    <text evidence="1">Binds 1 zinc ion per subunit.</text>
</comment>
<feature type="domain" description="Neutral/alkaline non-lysosomal ceramidase N-terminal" evidence="4">
    <location>
        <begin position="222"/>
        <end position="546"/>
    </location>
</feature>
<dbReference type="GO" id="GO:0017040">
    <property type="term" value="F:N-acylsphingosine amidohydrolase activity"/>
    <property type="evidence" value="ECO:0007669"/>
    <property type="project" value="UniProtKB-UniRule"/>
</dbReference>
<dbReference type="AlphaFoldDB" id="A0A9W7EC15"/>
<evidence type="ECO:0000313" key="6">
    <source>
        <dbReference type="Proteomes" id="UP001165085"/>
    </source>
</evidence>
<keyword evidence="2" id="KW-0746">Sphingolipid metabolism</keyword>
<comment type="similarity">
    <text evidence="2">Belongs to the neutral ceramidase family.</text>
</comment>
<gene>
    <name evidence="5" type="ORF">TrST_g7027</name>
</gene>
<keyword evidence="1" id="KW-0479">Metal-binding</keyword>
<evidence type="ECO:0000259" key="4">
    <source>
        <dbReference type="Pfam" id="PF04734"/>
    </source>
</evidence>
<keyword evidence="2" id="KW-0378">Hydrolase</keyword>
<feature type="domain" description="Neutral/alkaline non-lysosomal ceramidase N-terminal" evidence="4">
    <location>
        <begin position="52"/>
        <end position="187"/>
    </location>
</feature>
<dbReference type="GO" id="GO:0016020">
    <property type="term" value="C:membrane"/>
    <property type="evidence" value="ECO:0007669"/>
    <property type="project" value="GOC"/>
</dbReference>
<dbReference type="GO" id="GO:0046872">
    <property type="term" value="F:metal ion binding"/>
    <property type="evidence" value="ECO:0007669"/>
    <property type="project" value="UniProtKB-KW"/>
</dbReference>
<feature type="compositionally biased region" description="Basic residues" evidence="3">
    <location>
        <begin position="372"/>
        <end position="384"/>
    </location>
</feature>
<dbReference type="GO" id="GO:0046512">
    <property type="term" value="P:sphingosine biosynthetic process"/>
    <property type="evidence" value="ECO:0007669"/>
    <property type="project" value="TreeGrafter"/>
</dbReference>
<feature type="region of interest" description="Disordered" evidence="3">
    <location>
        <begin position="343"/>
        <end position="385"/>
    </location>
</feature>
<feature type="binding site" evidence="1">
    <location>
        <position position="107"/>
    </location>
    <ligand>
        <name>Zn(2+)</name>
        <dbReference type="ChEBI" id="CHEBI:29105"/>
    </ligand>
</feature>
<reference evidence="6" key="1">
    <citation type="journal article" date="2023" name="Commun. Biol.">
        <title>Genome analysis of Parmales, the sister group of diatoms, reveals the evolutionary specialization of diatoms from phago-mixotrophs to photoautotrophs.</title>
        <authorList>
            <person name="Ban H."/>
            <person name="Sato S."/>
            <person name="Yoshikawa S."/>
            <person name="Yamada K."/>
            <person name="Nakamura Y."/>
            <person name="Ichinomiya M."/>
            <person name="Sato N."/>
            <person name="Blanc-Mathieu R."/>
            <person name="Endo H."/>
            <person name="Kuwata A."/>
            <person name="Ogata H."/>
        </authorList>
    </citation>
    <scope>NUCLEOTIDE SEQUENCE [LARGE SCALE GENOMIC DNA]</scope>
    <source>
        <strain evidence="6">NIES 3701</strain>
    </source>
</reference>
<dbReference type="EC" id="3.5.1.23" evidence="2"/>
<dbReference type="Proteomes" id="UP001165085">
    <property type="component" value="Unassembled WGS sequence"/>
</dbReference>
<evidence type="ECO:0000256" key="3">
    <source>
        <dbReference type="SAM" id="MobiDB-lite"/>
    </source>
</evidence>
<dbReference type="InterPro" id="IPR006823">
    <property type="entry name" value="Ceramidase_alk"/>
</dbReference>
<name>A0A9W7EC15_9STRA</name>
<proteinExistence type="inferred from homology"/>
<evidence type="ECO:0000313" key="5">
    <source>
        <dbReference type="EMBL" id="GMH73188.1"/>
    </source>
</evidence>
<keyword evidence="2" id="KW-0443">Lipid metabolism</keyword>
<keyword evidence="1" id="KW-0862">Zinc</keyword>
<dbReference type="GO" id="GO:0046514">
    <property type="term" value="P:ceramide catabolic process"/>
    <property type="evidence" value="ECO:0007669"/>
    <property type="project" value="InterPro"/>
</dbReference>
<dbReference type="Pfam" id="PF04734">
    <property type="entry name" value="Ceramidase_alk"/>
    <property type="match status" value="2"/>
</dbReference>
<dbReference type="GO" id="GO:0042759">
    <property type="term" value="P:long-chain fatty acid biosynthetic process"/>
    <property type="evidence" value="ECO:0007669"/>
    <property type="project" value="TreeGrafter"/>
</dbReference>
<dbReference type="PANTHER" id="PTHR12670">
    <property type="entry name" value="CERAMIDASE"/>
    <property type="match status" value="1"/>
</dbReference>
<sequence length="567" mass="61289">MLPPISCATACSTVELTPPKGGYLSGWSSLGGRALNDPPAAPEGEPYGRRGLYVTCMIVKGSSEQNTFYLISLDLHSCSAPLLAAVTSHIVTAYSCLPSHIIMNGTHTHSGPGRYYGNKLYDAMTVAGHNLVWGFDKKMFDFLKGKVIECVDDCHGKLEKGFFEMREGKVWGYSSNRSLSAHKRNPTYNTWLTDPSLPGYGGLEEKKRRGGKKYLNDEDLHVDPRLRAFISKSNNSDLLGIIGSFSCHGTSNGPHIRHYDPDWFGDAKRMVNETLDLEEAIPVAVMQACCGDICPMPHCGPFGECDDRGERPVNVGEELKTVIGEGVGRELAQIVLAEDNHADLADAAEPAPSKTKSNKRKKQAEEKPSAKSARKKAKKSKPQRKFTVSGASEIWDVTSSFGARLSRAQFGIATIAGTASGGNPALYKHLGMGFPSNTLPPSHPQHPKTPLPFPATTYVGWGAPKDIPLTVVLLCDSIFIATVPGEPTVATGAQIEKAIRAATSLDVKVIVLGFSGDYAGYWVTADEYDEQMYEGSSMLFGRQGVNVLTERLVALAKSAWGGSRIFG</sequence>
<dbReference type="GO" id="GO:0005576">
    <property type="term" value="C:extracellular region"/>
    <property type="evidence" value="ECO:0007669"/>
    <property type="project" value="TreeGrafter"/>
</dbReference>
<accession>A0A9W7EC15</accession>